<dbReference type="GO" id="GO:0005739">
    <property type="term" value="C:mitochondrion"/>
    <property type="evidence" value="ECO:0007669"/>
    <property type="project" value="TreeGrafter"/>
</dbReference>
<organism evidence="6">
    <name type="scientific">Tetraselmis sp. GSL018</name>
    <dbReference type="NCBI Taxonomy" id="582737"/>
    <lineage>
        <taxon>Eukaryota</taxon>
        <taxon>Viridiplantae</taxon>
        <taxon>Chlorophyta</taxon>
        <taxon>core chlorophytes</taxon>
        <taxon>Chlorodendrophyceae</taxon>
        <taxon>Chlorodendrales</taxon>
        <taxon>Chlorodendraceae</taxon>
        <taxon>Tetraselmis</taxon>
    </lineage>
</organism>
<gene>
    <name evidence="6" type="primary">RPMD</name>
    <name evidence="6" type="ORF">TSPGSL018_8268</name>
</gene>
<dbReference type="CDD" id="cd01658">
    <property type="entry name" value="Ribosomal_L30"/>
    <property type="match status" value="1"/>
</dbReference>
<dbReference type="InterPro" id="IPR036919">
    <property type="entry name" value="Ribo_uL30_ferredoxin-like_sf"/>
</dbReference>
<dbReference type="GO" id="GO:0006412">
    <property type="term" value="P:translation"/>
    <property type="evidence" value="ECO:0007669"/>
    <property type="project" value="InterPro"/>
</dbReference>
<dbReference type="GO" id="GO:0003735">
    <property type="term" value="F:structural constituent of ribosome"/>
    <property type="evidence" value="ECO:0007669"/>
    <property type="project" value="InterPro"/>
</dbReference>
<name>A0A061SAJ9_9CHLO</name>
<dbReference type="GO" id="GO:0015934">
    <property type="term" value="C:large ribosomal subunit"/>
    <property type="evidence" value="ECO:0007669"/>
    <property type="project" value="InterPro"/>
</dbReference>
<dbReference type="SUPFAM" id="SSF55129">
    <property type="entry name" value="Ribosomal protein L30p/L7e"/>
    <property type="match status" value="1"/>
</dbReference>
<evidence type="ECO:0000313" key="6">
    <source>
        <dbReference type="EMBL" id="JAC81288.1"/>
    </source>
</evidence>
<dbReference type="PANTHER" id="PTHR15892">
    <property type="entry name" value="MITOCHONDRIAL RIBOSOMAL PROTEIN L30"/>
    <property type="match status" value="1"/>
</dbReference>
<proteinExistence type="inferred from homology"/>
<keyword evidence="3" id="KW-0687">Ribonucleoprotein</keyword>
<dbReference type="InterPro" id="IPR005996">
    <property type="entry name" value="Ribosomal_uL30_bac-type"/>
</dbReference>
<keyword evidence="2 6" id="KW-0689">Ribosomal protein</keyword>
<protein>
    <recommendedName>
        <fullName evidence="4">Large ribosomal subunit protein uL30m</fullName>
    </recommendedName>
</protein>
<sequence>MSDGAGRLVITLVRGLAGKKEAYKATCERLGLTKAWRTTEKPNNASIRGMIHKVRHLVRVETLEMYQERLAQEAARKALRPPLVVRH</sequence>
<dbReference type="InterPro" id="IPR016082">
    <property type="entry name" value="Ribosomal_uL30_ferredoxin-like"/>
</dbReference>
<comment type="similarity">
    <text evidence="1">Belongs to the universal ribosomal protein uL30 family.</text>
</comment>
<evidence type="ECO:0000256" key="4">
    <source>
        <dbReference type="ARBA" id="ARBA00035281"/>
    </source>
</evidence>
<dbReference type="NCBIfam" id="TIGR01308">
    <property type="entry name" value="rpmD_bact"/>
    <property type="match status" value="1"/>
</dbReference>
<evidence type="ECO:0000256" key="3">
    <source>
        <dbReference type="ARBA" id="ARBA00023274"/>
    </source>
</evidence>
<accession>A0A061SAJ9</accession>
<evidence type="ECO:0000259" key="5">
    <source>
        <dbReference type="Pfam" id="PF00327"/>
    </source>
</evidence>
<dbReference type="HAMAP" id="MF_01371_B">
    <property type="entry name" value="Ribosomal_uL30_B"/>
    <property type="match status" value="1"/>
</dbReference>
<dbReference type="PANTHER" id="PTHR15892:SF2">
    <property type="entry name" value="LARGE RIBOSOMAL SUBUNIT PROTEIN UL30M"/>
    <property type="match status" value="1"/>
</dbReference>
<dbReference type="Gene3D" id="3.30.1390.20">
    <property type="entry name" value="Ribosomal protein L30, ferredoxin-like fold domain"/>
    <property type="match status" value="1"/>
</dbReference>
<reference evidence="6" key="1">
    <citation type="submission" date="2014-05" db="EMBL/GenBank/DDBJ databases">
        <title>The transcriptome of the halophilic microalga Tetraselmis sp. GSL018 isolated from the Great Salt Lake, Utah.</title>
        <authorList>
            <person name="Jinkerson R.E."/>
            <person name="D'Adamo S."/>
            <person name="Posewitz M.C."/>
        </authorList>
    </citation>
    <scope>NUCLEOTIDE SEQUENCE</scope>
    <source>
        <strain evidence="6">GSL018</strain>
    </source>
</reference>
<evidence type="ECO:0000256" key="2">
    <source>
        <dbReference type="ARBA" id="ARBA00022980"/>
    </source>
</evidence>
<dbReference type="AlphaFoldDB" id="A0A061SAJ9"/>
<dbReference type="EMBL" id="GBEZ01003881">
    <property type="protein sequence ID" value="JAC81288.1"/>
    <property type="molecule type" value="Transcribed_RNA"/>
</dbReference>
<evidence type="ECO:0000256" key="1">
    <source>
        <dbReference type="ARBA" id="ARBA00007594"/>
    </source>
</evidence>
<feature type="domain" description="Large ribosomal subunit protein uL30-like ferredoxin-like fold" evidence="5">
    <location>
        <begin position="9"/>
        <end position="58"/>
    </location>
</feature>
<dbReference type="Pfam" id="PF00327">
    <property type="entry name" value="Ribosomal_L30"/>
    <property type="match status" value="1"/>
</dbReference>